<dbReference type="Gene3D" id="2.60.40.10">
    <property type="entry name" value="Immunoglobulins"/>
    <property type="match status" value="4"/>
</dbReference>
<dbReference type="EMBL" id="JACIDE010000004">
    <property type="protein sequence ID" value="MBB4073016.1"/>
    <property type="molecule type" value="Genomic_DNA"/>
</dbReference>
<feature type="chain" id="PRO_5032374316" description="Bacterial Ig domain-containing protein" evidence="1">
    <location>
        <begin position="25"/>
        <end position="794"/>
    </location>
</feature>
<feature type="domain" description="Bacterial Ig" evidence="3">
    <location>
        <begin position="555"/>
        <end position="626"/>
    </location>
</feature>
<evidence type="ECO:0000256" key="1">
    <source>
        <dbReference type="SAM" id="SignalP"/>
    </source>
</evidence>
<dbReference type="Pfam" id="PF17936">
    <property type="entry name" value="Big_6"/>
    <property type="match status" value="3"/>
</dbReference>
<feature type="signal peptide" evidence="1">
    <location>
        <begin position="1"/>
        <end position="24"/>
    </location>
</feature>
<dbReference type="Proteomes" id="UP000559598">
    <property type="component" value="Unassembled WGS sequence"/>
</dbReference>
<feature type="domain" description="Pesticidal crystal protein Cry22Aa Ig-like" evidence="2">
    <location>
        <begin position="376"/>
        <end position="430"/>
    </location>
</feature>
<keyword evidence="5" id="KW-1185">Reference proteome</keyword>
<sequence length="794" mass="86524">MFKKMIATLLVFAMFLSLPLHGMAANDTTPLILKNTSINKTEFLSGSNIEMTFTVAPDYESGPASDADITLVHSSGKTIYSMMPYEGNDTYHFSFPTSGMLKGTWYVSRITLHDNAGNMSTYENDHPLIQKLKFTILDGETDSSPPKLTSVQIVQAAAQPGETVKLIFGITDESGFSHGSFSLKHKETGSYPLSGNIYFNGTTNQYEADLRIPDLAKNGEYTVGTVELTDKKGNSQRYWAHTTPFMDDDKLIISGGISDFNGPTFHSVTLSKTAVYPGDRITVIVKAKDDGRGIKGVNVSFSDDFSGYNRGHSFWDSLISYGMEEWAKSIIVPPQLPEGIYYIYQISLTDLVGNTTFVKAGNQTKLPLLTVLPFFSGVEPTTIVKGTAFDPLAGVKAYSETEGDRTKDIQIKGEVDASANGIYLLTYAVTSNIFPNPSYTPEERNYVYRSYRWVTVNDKQVNPSFDTLYFNEDVKIGVPESGVLELSTGRSTQALNQNTLISKEGTYEIRVRANNLATAASRLTSSLAGSLLAANATAKTQETQRLKFVIDKKKPNAPTLNPVFSESTKITGKTEPAATVNIYINGRYYKSVKADNKGAYSSVLSKQVAGSEIRVQAVDLAGNKSGFSTRKVVYAPQVNSVSNRSTAISGKTMPRATVKVYVDGKLYKTGRADATGYYKIPMSRQPAGTEIKVVVTDAKKNSYSSLPLRVSDRIAPAPPRVNTVTVHSTAVTGTGEKRTTVFIFAGPKQLARGKVGNSGTFKLTIAKQKKGTVLTVYLVDAENNKSSATQIKVK</sequence>
<evidence type="ECO:0008006" key="6">
    <source>
        <dbReference type="Google" id="ProtNLM"/>
    </source>
</evidence>
<accession>A0A840DVB7</accession>
<dbReference type="RefSeq" id="WP_183183409.1">
    <property type="nucleotide sequence ID" value="NZ_BMNP01000003.1"/>
</dbReference>
<dbReference type="InterPro" id="IPR041498">
    <property type="entry name" value="Big_6"/>
</dbReference>
<keyword evidence="1" id="KW-0732">Signal</keyword>
<reference evidence="4 5" key="1">
    <citation type="submission" date="2020-08" db="EMBL/GenBank/DDBJ databases">
        <title>Genomic Encyclopedia of Type Strains, Phase IV (KMG-IV): sequencing the most valuable type-strain genomes for metagenomic binning, comparative biology and taxonomic classification.</title>
        <authorList>
            <person name="Goeker M."/>
        </authorList>
    </citation>
    <scope>NUCLEOTIDE SEQUENCE [LARGE SCALE GENOMIC DNA]</scope>
    <source>
        <strain evidence="4 5">DSM 17075</strain>
    </source>
</reference>
<proteinExistence type="predicted"/>
<gene>
    <name evidence="4" type="ORF">GGR02_000777</name>
</gene>
<name>A0A840DVB7_9BACL</name>
<organism evidence="4 5">
    <name type="scientific">Anoxybacteroides voinovskiense</name>
    <dbReference type="NCBI Taxonomy" id="230470"/>
    <lineage>
        <taxon>Bacteria</taxon>
        <taxon>Bacillati</taxon>
        <taxon>Bacillota</taxon>
        <taxon>Bacilli</taxon>
        <taxon>Bacillales</taxon>
        <taxon>Anoxybacillaceae</taxon>
        <taxon>Anoxybacteroides</taxon>
    </lineage>
</organism>
<evidence type="ECO:0000313" key="5">
    <source>
        <dbReference type="Proteomes" id="UP000559598"/>
    </source>
</evidence>
<evidence type="ECO:0000313" key="4">
    <source>
        <dbReference type="EMBL" id="MBB4073016.1"/>
    </source>
</evidence>
<comment type="caution">
    <text evidence="4">The sequence shown here is derived from an EMBL/GenBank/DDBJ whole genome shotgun (WGS) entry which is preliminary data.</text>
</comment>
<evidence type="ECO:0000259" key="2">
    <source>
        <dbReference type="Pfam" id="PF16403"/>
    </source>
</evidence>
<feature type="domain" description="Bacterial Ig" evidence="3">
    <location>
        <begin position="715"/>
        <end position="793"/>
    </location>
</feature>
<evidence type="ECO:0000259" key="3">
    <source>
        <dbReference type="Pfam" id="PF17936"/>
    </source>
</evidence>
<dbReference type="AlphaFoldDB" id="A0A840DVB7"/>
<dbReference type="InterPro" id="IPR013783">
    <property type="entry name" value="Ig-like_fold"/>
</dbReference>
<dbReference type="Pfam" id="PF16403">
    <property type="entry name" value="Bact_surface_Ig-like"/>
    <property type="match status" value="1"/>
</dbReference>
<feature type="domain" description="Bacterial Ig" evidence="3">
    <location>
        <begin position="635"/>
        <end position="704"/>
    </location>
</feature>
<dbReference type="InterPro" id="IPR032179">
    <property type="entry name" value="Cry22Aa_Ig-like"/>
</dbReference>
<protein>
    <recommendedName>
        <fullName evidence="6">Bacterial Ig domain-containing protein</fullName>
    </recommendedName>
</protein>